<evidence type="ECO:0000313" key="5">
    <source>
        <dbReference type="Proteomes" id="UP001549749"/>
    </source>
</evidence>
<evidence type="ECO:0000259" key="2">
    <source>
        <dbReference type="Pfam" id="PF04773"/>
    </source>
</evidence>
<dbReference type="PANTHER" id="PTHR30273:SF2">
    <property type="entry name" value="PROTEIN FECR"/>
    <property type="match status" value="1"/>
</dbReference>
<dbReference type="Pfam" id="PF04773">
    <property type="entry name" value="FecR"/>
    <property type="match status" value="1"/>
</dbReference>
<dbReference type="InterPro" id="IPR012373">
    <property type="entry name" value="Ferrdict_sens_TM"/>
</dbReference>
<evidence type="ECO:0000313" key="4">
    <source>
        <dbReference type="EMBL" id="MET7000116.1"/>
    </source>
</evidence>
<evidence type="ECO:0000259" key="3">
    <source>
        <dbReference type="Pfam" id="PF16344"/>
    </source>
</evidence>
<dbReference type="PIRSF" id="PIRSF018266">
    <property type="entry name" value="FecR"/>
    <property type="match status" value="1"/>
</dbReference>
<keyword evidence="1" id="KW-0472">Membrane</keyword>
<dbReference type="Pfam" id="PF16344">
    <property type="entry name" value="FecR_C"/>
    <property type="match status" value="1"/>
</dbReference>
<keyword evidence="1" id="KW-1133">Transmembrane helix</keyword>
<evidence type="ECO:0000256" key="1">
    <source>
        <dbReference type="SAM" id="Phobius"/>
    </source>
</evidence>
<proteinExistence type="predicted"/>
<sequence length="372" mass="41031">MQKQAFQALLDKYLSGNCSAEERATLEMWYLTYEAKDLPPLSPAQLEEIRQSAAPHIQRTARRSWLRWAAAAAVLVAVAIGAYMYQANHDRGITVEQLAAGQDVAPGERRAFLTLANGRRIDLNEQQGGIAVDSLGVSYLDGTPVAGAAGTAETSALITMSTPKGGGYRVTLPDGTRVWLNAASSLRYPSRFAADHREVELTGEAFFEVQKVLNTANERIPFLVKTAHQTVRVLGTQFNVTAYTEETTEATTVVEGVVEVTATDAGKPARIIPGEQALVQDNNVSKHTANLEQVTAWKNGNFFFDNEPLETVMRKISTWYDVTVVFEDAIAGEKFYGIIAREKKLSQVLKMLEKTKTVQFMIKGNTIHIYKR</sequence>
<accession>A0ABV2TAR0</accession>
<name>A0ABV2TAR0_9BACT</name>
<dbReference type="Gene3D" id="3.55.50.30">
    <property type="match status" value="1"/>
</dbReference>
<keyword evidence="1" id="KW-0812">Transmembrane</keyword>
<dbReference type="Gene3D" id="2.60.120.1440">
    <property type="match status" value="1"/>
</dbReference>
<protein>
    <submittedName>
        <fullName evidence="4">FecR family protein</fullName>
    </submittedName>
</protein>
<feature type="transmembrane region" description="Helical" evidence="1">
    <location>
        <begin position="65"/>
        <end position="85"/>
    </location>
</feature>
<organism evidence="4 5">
    <name type="scientific">Chitinophaga defluvii</name>
    <dbReference type="NCBI Taxonomy" id="3163343"/>
    <lineage>
        <taxon>Bacteria</taxon>
        <taxon>Pseudomonadati</taxon>
        <taxon>Bacteroidota</taxon>
        <taxon>Chitinophagia</taxon>
        <taxon>Chitinophagales</taxon>
        <taxon>Chitinophagaceae</taxon>
        <taxon>Chitinophaga</taxon>
    </lineage>
</organism>
<gene>
    <name evidence="4" type="ORF">ABR189_22185</name>
</gene>
<feature type="domain" description="FecR protein" evidence="2">
    <location>
        <begin position="159"/>
        <end position="259"/>
    </location>
</feature>
<comment type="caution">
    <text evidence="4">The sequence shown here is derived from an EMBL/GenBank/DDBJ whole genome shotgun (WGS) entry which is preliminary data.</text>
</comment>
<dbReference type="PANTHER" id="PTHR30273">
    <property type="entry name" value="PERIPLASMIC SIGNAL SENSOR AND SIGMA FACTOR ACTIVATOR FECR-RELATED"/>
    <property type="match status" value="1"/>
</dbReference>
<dbReference type="InterPro" id="IPR032508">
    <property type="entry name" value="FecR_C"/>
</dbReference>
<dbReference type="RefSeq" id="WP_354662676.1">
    <property type="nucleotide sequence ID" value="NZ_JBEXAC010000002.1"/>
</dbReference>
<reference evidence="4 5" key="1">
    <citation type="submission" date="2024-06" db="EMBL/GenBank/DDBJ databases">
        <title>Chitinophaga defluvii sp. nov., isolated from municipal sewage.</title>
        <authorList>
            <person name="Zhang L."/>
        </authorList>
    </citation>
    <scope>NUCLEOTIDE SEQUENCE [LARGE SCALE GENOMIC DNA]</scope>
    <source>
        <strain evidence="4 5">H8</strain>
    </source>
</reference>
<dbReference type="EMBL" id="JBEXAC010000002">
    <property type="protein sequence ID" value="MET7000116.1"/>
    <property type="molecule type" value="Genomic_DNA"/>
</dbReference>
<feature type="domain" description="Protein FecR C-terminal" evidence="3">
    <location>
        <begin position="302"/>
        <end position="369"/>
    </location>
</feature>
<keyword evidence="5" id="KW-1185">Reference proteome</keyword>
<dbReference type="InterPro" id="IPR006860">
    <property type="entry name" value="FecR"/>
</dbReference>
<dbReference type="Proteomes" id="UP001549749">
    <property type="component" value="Unassembled WGS sequence"/>
</dbReference>